<comment type="catalytic activity">
    <reaction evidence="5 7">
        <text>2 superoxide + 2 H(+) = H2O2 + O2</text>
        <dbReference type="Rhea" id="RHEA:20696"/>
        <dbReference type="ChEBI" id="CHEBI:15378"/>
        <dbReference type="ChEBI" id="CHEBI:15379"/>
        <dbReference type="ChEBI" id="CHEBI:16240"/>
        <dbReference type="ChEBI" id="CHEBI:18421"/>
        <dbReference type="EC" id="1.15.1.1"/>
    </reaction>
</comment>
<dbReference type="Pfam" id="PF00081">
    <property type="entry name" value="Sod_Fe_N"/>
    <property type="match status" value="1"/>
</dbReference>
<evidence type="ECO:0000256" key="3">
    <source>
        <dbReference type="ARBA" id="ARBA00022723"/>
    </source>
</evidence>
<dbReference type="Gene3D" id="1.10.287.990">
    <property type="entry name" value="Fe,Mn superoxide dismutase (SOD) domain"/>
    <property type="match status" value="1"/>
</dbReference>
<accession>A0A9D4TVY7</accession>
<proteinExistence type="inferred from homology"/>
<feature type="binding site" evidence="6">
    <location>
        <position position="173"/>
    </location>
    <ligand>
        <name>Mn(2+)</name>
        <dbReference type="ChEBI" id="CHEBI:29035"/>
    </ligand>
</feature>
<dbReference type="PRINTS" id="PR01703">
    <property type="entry name" value="MNSODISMTASE"/>
</dbReference>
<gene>
    <name evidence="10" type="ORF">D9Q98_001553</name>
</gene>
<name>A0A9D4TVY7_CHLVU</name>
<dbReference type="PROSITE" id="PS00088">
    <property type="entry name" value="SOD_MN"/>
    <property type="match status" value="1"/>
</dbReference>
<dbReference type="InterPro" id="IPR036324">
    <property type="entry name" value="Mn/Fe_SOD_N_sf"/>
</dbReference>
<reference evidence="10" key="2">
    <citation type="submission" date="2020-11" db="EMBL/GenBank/DDBJ databases">
        <authorList>
            <person name="Cecchin M."/>
            <person name="Marcolungo L."/>
            <person name="Rossato M."/>
            <person name="Girolomoni L."/>
            <person name="Cosentino E."/>
            <person name="Cuine S."/>
            <person name="Li-Beisson Y."/>
            <person name="Delledonne M."/>
            <person name="Ballottari M."/>
        </authorList>
    </citation>
    <scope>NUCLEOTIDE SEQUENCE</scope>
    <source>
        <strain evidence="10">211/11P</strain>
        <tissue evidence="10">Whole cell</tissue>
    </source>
</reference>
<dbReference type="OrthoDB" id="239262at2759"/>
<dbReference type="GO" id="GO:0004784">
    <property type="term" value="F:superoxide dismutase activity"/>
    <property type="evidence" value="ECO:0007669"/>
    <property type="project" value="UniProtKB-EC"/>
</dbReference>
<dbReference type="InterPro" id="IPR036314">
    <property type="entry name" value="SOD_C_sf"/>
</dbReference>
<dbReference type="FunFam" id="1.10.287.990:FF:000001">
    <property type="entry name" value="Superoxide dismutase"/>
    <property type="match status" value="1"/>
</dbReference>
<dbReference type="AlphaFoldDB" id="A0A9D4TVY7"/>
<comment type="similarity">
    <text evidence="1 7">Belongs to the iron/manganese superoxide dismutase family.</text>
</comment>
<sequence length="215" mass="23611">MAYSLPDLPYGYDALEPFVDTQTMAIHHGKHHAAYVSNVNTAVAKFPELAGLGIEDLNRRVGTPHLPSDIATAVRNNGGGHWNHNFFWNIMCAPSSSSGPGGELKAAVEAAFGSVDEMKQRFNAAAAARFGSGWAWLVLTPEGKLEITSTPNQDNPLMASLVEAPGAPVLGLDVWEHAYYLRYQNRRPEYISAWWNVVNWEQANDFYKAAAKPRA</sequence>
<protein>
    <recommendedName>
        <fullName evidence="2 7">Superoxide dismutase</fullName>
        <ecNumber evidence="2 7">1.15.1.1</ecNumber>
    </recommendedName>
</protein>
<reference evidence="10" key="1">
    <citation type="journal article" date="2019" name="Plant J.">
        <title>Chlorella vulgaris genome assembly and annotation reveals the molecular basis for metabolic acclimation to high light conditions.</title>
        <authorList>
            <person name="Cecchin M."/>
            <person name="Marcolungo L."/>
            <person name="Rossato M."/>
            <person name="Girolomoni L."/>
            <person name="Cosentino E."/>
            <person name="Cuine S."/>
            <person name="Li-Beisson Y."/>
            <person name="Delledonne M."/>
            <person name="Ballottari M."/>
        </authorList>
    </citation>
    <scope>NUCLEOTIDE SEQUENCE</scope>
    <source>
        <strain evidence="10">211/11P</strain>
    </source>
</reference>
<dbReference type="PANTHER" id="PTHR43595">
    <property type="entry name" value="37S RIBOSOMAL PROTEIN S26, MITOCHONDRIAL"/>
    <property type="match status" value="1"/>
</dbReference>
<dbReference type="GO" id="GO:0005737">
    <property type="term" value="C:cytoplasm"/>
    <property type="evidence" value="ECO:0007669"/>
    <property type="project" value="TreeGrafter"/>
</dbReference>
<dbReference type="Proteomes" id="UP001055712">
    <property type="component" value="Unassembled WGS sequence"/>
</dbReference>
<dbReference type="PIRSF" id="PIRSF000349">
    <property type="entry name" value="SODismutase"/>
    <property type="match status" value="1"/>
</dbReference>
<evidence type="ECO:0000256" key="7">
    <source>
        <dbReference type="RuleBase" id="RU000414"/>
    </source>
</evidence>
<keyword evidence="11" id="KW-1185">Reference proteome</keyword>
<dbReference type="FunFam" id="3.55.40.20:FF:000001">
    <property type="entry name" value="Superoxide dismutase"/>
    <property type="match status" value="1"/>
</dbReference>
<dbReference type="EC" id="1.15.1.1" evidence="2 7"/>
<feature type="binding site" evidence="6">
    <location>
        <position position="84"/>
    </location>
    <ligand>
        <name>Mn(2+)</name>
        <dbReference type="ChEBI" id="CHEBI:29035"/>
    </ligand>
</feature>
<keyword evidence="3 6" id="KW-0479">Metal-binding</keyword>
<evidence type="ECO:0000256" key="2">
    <source>
        <dbReference type="ARBA" id="ARBA00012682"/>
    </source>
</evidence>
<feature type="domain" description="Manganese/iron superoxide dismutase N-terminal" evidence="8">
    <location>
        <begin position="3"/>
        <end position="92"/>
    </location>
</feature>
<evidence type="ECO:0000259" key="8">
    <source>
        <dbReference type="Pfam" id="PF00081"/>
    </source>
</evidence>
<evidence type="ECO:0000256" key="5">
    <source>
        <dbReference type="ARBA" id="ARBA00049204"/>
    </source>
</evidence>
<dbReference type="Gene3D" id="3.55.40.20">
    <property type="entry name" value="Iron/manganese superoxide dismutase, C-terminal domain"/>
    <property type="match status" value="1"/>
</dbReference>
<dbReference type="InterPro" id="IPR019832">
    <property type="entry name" value="Mn/Fe_SOD_C"/>
</dbReference>
<dbReference type="InterPro" id="IPR019833">
    <property type="entry name" value="Mn/Fe_SOD_BS"/>
</dbReference>
<evidence type="ECO:0000256" key="6">
    <source>
        <dbReference type="PIRSR" id="PIRSR000349-1"/>
    </source>
</evidence>
<dbReference type="Pfam" id="PF02777">
    <property type="entry name" value="Sod_Fe_C"/>
    <property type="match status" value="1"/>
</dbReference>
<dbReference type="InterPro" id="IPR001189">
    <property type="entry name" value="Mn/Fe_SOD"/>
</dbReference>
<evidence type="ECO:0000256" key="4">
    <source>
        <dbReference type="ARBA" id="ARBA00023002"/>
    </source>
</evidence>
<comment type="caution">
    <text evidence="10">The sequence shown here is derived from an EMBL/GenBank/DDBJ whole genome shotgun (WGS) entry which is preliminary data.</text>
</comment>
<evidence type="ECO:0000256" key="1">
    <source>
        <dbReference type="ARBA" id="ARBA00008714"/>
    </source>
</evidence>
<dbReference type="SUPFAM" id="SSF46609">
    <property type="entry name" value="Fe,Mn superoxide dismutase (SOD), N-terminal domain"/>
    <property type="match status" value="1"/>
</dbReference>
<dbReference type="InterPro" id="IPR019831">
    <property type="entry name" value="Mn/Fe_SOD_N"/>
</dbReference>
<keyword evidence="4 7" id="KW-0560">Oxidoreductase</keyword>
<dbReference type="GO" id="GO:0046872">
    <property type="term" value="F:metal ion binding"/>
    <property type="evidence" value="ECO:0007669"/>
    <property type="project" value="UniProtKB-KW"/>
</dbReference>
<organism evidence="10 11">
    <name type="scientific">Chlorella vulgaris</name>
    <name type="common">Green alga</name>
    <dbReference type="NCBI Taxonomy" id="3077"/>
    <lineage>
        <taxon>Eukaryota</taxon>
        <taxon>Viridiplantae</taxon>
        <taxon>Chlorophyta</taxon>
        <taxon>core chlorophytes</taxon>
        <taxon>Trebouxiophyceae</taxon>
        <taxon>Chlorellales</taxon>
        <taxon>Chlorellaceae</taxon>
        <taxon>Chlorella clade</taxon>
        <taxon>Chlorella</taxon>
    </lineage>
</organism>
<evidence type="ECO:0000313" key="10">
    <source>
        <dbReference type="EMBL" id="KAI3435487.1"/>
    </source>
</evidence>
<feature type="binding site" evidence="6">
    <location>
        <position position="27"/>
    </location>
    <ligand>
        <name>Mn(2+)</name>
        <dbReference type="ChEBI" id="CHEBI:29035"/>
    </ligand>
</feature>
<comment type="function">
    <text evidence="7">Destroys radicals which are normally produced within the cells and which are toxic to biological systems.</text>
</comment>
<feature type="binding site" evidence="6">
    <location>
        <position position="177"/>
    </location>
    <ligand>
        <name>Mn(2+)</name>
        <dbReference type="ChEBI" id="CHEBI:29035"/>
    </ligand>
</feature>
<evidence type="ECO:0000313" key="11">
    <source>
        <dbReference type="Proteomes" id="UP001055712"/>
    </source>
</evidence>
<dbReference type="SUPFAM" id="SSF54719">
    <property type="entry name" value="Fe,Mn superoxide dismutase (SOD), C-terminal domain"/>
    <property type="match status" value="1"/>
</dbReference>
<evidence type="ECO:0000259" key="9">
    <source>
        <dbReference type="Pfam" id="PF02777"/>
    </source>
</evidence>
<dbReference type="PANTHER" id="PTHR43595:SF2">
    <property type="entry name" value="SMALL RIBOSOMAL SUBUNIT PROTEIN MS42"/>
    <property type="match status" value="1"/>
</dbReference>
<feature type="domain" description="Manganese/iron superoxide dismutase C-terminal" evidence="9">
    <location>
        <begin position="101"/>
        <end position="204"/>
    </location>
</feature>
<dbReference type="EMBL" id="SIDB01000002">
    <property type="protein sequence ID" value="KAI3435487.1"/>
    <property type="molecule type" value="Genomic_DNA"/>
</dbReference>